<name>A0AAV2YMH8_9STRA</name>
<proteinExistence type="predicted"/>
<keyword evidence="3" id="KW-1185">Reference proteome</keyword>
<protein>
    <submittedName>
        <fullName evidence="2">Uncharacterized protein</fullName>
    </submittedName>
</protein>
<dbReference type="AlphaFoldDB" id="A0AAV2YMH8"/>
<feature type="region of interest" description="Disordered" evidence="1">
    <location>
        <begin position="63"/>
        <end position="89"/>
    </location>
</feature>
<accession>A0AAV2YMH8</accession>
<reference evidence="2" key="2">
    <citation type="journal article" date="2023" name="Microbiol Resour">
        <title>Decontamination and Annotation of the Draft Genome Sequence of the Oomycete Lagenidium giganteum ARSEF 373.</title>
        <authorList>
            <person name="Morgan W.R."/>
            <person name="Tartar A."/>
        </authorList>
    </citation>
    <scope>NUCLEOTIDE SEQUENCE</scope>
    <source>
        <strain evidence="2">ARSEF 373</strain>
    </source>
</reference>
<comment type="caution">
    <text evidence="2">The sequence shown here is derived from an EMBL/GenBank/DDBJ whole genome shotgun (WGS) entry which is preliminary data.</text>
</comment>
<evidence type="ECO:0000313" key="2">
    <source>
        <dbReference type="EMBL" id="DAZ95837.1"/>
    </source>
</evidence>
<evidence type="ECO:0000313" key="3">
    <source>
        <dbReference type="Proteomes" id="UP001146120"/>
    </source>
</evidence>
<reference evidence="2" key="1">
    <citation type="submission" date="2022-11" db="EMBL/GenBank/DDBJ databases">
        <authorList>
            <person name="Morgan W.R."/>
            <person name="Tartar A."/>
        </authorList>
    </citation>
    <scope>NUCLEOTIDE SEQUENCE</scope>
    <source>
        <strain evidence="2">ARSEF 373</strain>
    </source>
</reference>
<dbReference type="EMBL" id="DAKRPA010000188">
    <property type="protein sequence ID" value="DAZ95837.1"/>
    <property type="molecule type" value="Genomic_DNA"/>
</dbReference>
<evidence type="ECO:0000256" key="1">
    <source>
        <dbReference type="SAM" id="MobiDB-lite"/>
    </source>
</evidence>
<sequence>MPNTDKVVYWSGLANSKIQNDAVFQKFQDPTEITAQYVPNFAGWNYSVDAIFIAKRADGHNMSRSTSRHRISTEPKGDVDLMAYTHDPN</sequence>
<organism evidence="2 3">
    <name type="scientific">Lagenidium giganteum</name>
    <dbReference type="NCBI Taxonomy" id="4803"/>
    <lineage>
        <taxon>Eukaryota</taxon>
        <taxon>Sar</taxon>
        <taxon>Stramenopiles</taxon>
        <taxon>Oomycota</taxon>
        <taxon>Peronosporomycetes</taxon>
        <taxon>Pythiales</taxon>
        <taxon>Pythiaceae</taxon>
    </lineage>
</organism>
<gene>
    <name evidence="2" type="ORF">N0F65_008556</name>
</gene>
<dbReference type="Proteomes" id="UP001146120">
    <property type="component" value="Unassembled WGS sequence"/>
</dbReference>